<evidence type="ECO:0000313" key="1">
    <source>
        <dbReference type="EMBL" id="MFD1874494.1"/>
    </source>
</evidence>
<organism evidence="1 2">
    <name type="scientific">Hymenobacter bucti</name>
    <dbReference type="NCBI Taxonomy" id="1844114"/>
    <lineage>
        <taxon>Bacteria</taxon>
        <taxon>Pseudomonadati</taxon>
        <taxon>Bacteroidota</taxon>
        <taxon>Cytophagia</taxon>
        <taxon>Cytophagales</taxon>
        <taxon>Hymenobacteraceae</taxon>
        <taxon>Hymenobacter</taxon>
    </lineage>
</organism>
<sequence>MPTWKGIVGAAFSPDTFDKYCHSLQWLAWRPSFMVLHNTAIPTLANRPTGLSHQHILNLQQYYRDTCGWSAGPHLFIDDRQIWVFTPLTVSGVHYPCFNKVALGIEMLGDYSQESFTSGRGLQVRHHAVAALGLDPTTLKLHKENKCTDHVHPGKNVVKKEVIAEVQALLQQRHGGDHLFPADLTYLGAKYE</sequence>
<dbReference type="InterPro" id="IPR036505">
    <property type="entry name" value="Amidase/PGRP_sf"/>
</dbReference>
<accession>A0ABW4QYN0</accession>
<reference evidence="2" key="1">
    <citation type="journal article" date="2019" name="Int. J. Syst. Evol. Microbiol.">
        <title>The Global Catalogue of Microorganisms (GCM) 10K type strain sequencing project: providing services to taxonomists for standard genome sequencing and annotation.</title>
        <authorList>
            <consortium name="The Broad Institute Genomics Platform"/>
            <consortium name="The Broad Institute Genome Sequencing Center for Infectious Disease"/>
            <person name="Wu L."/>
            <person name="Ma J."/>
        </authorList>
    </citation>
    <scope>NUCLEOTIDE SEQUENCE [LARGE SCALE GENOMIC DNA]</scope>
    <source>
        <strain evidence="2">CGMCC 1.15795</strain>
    </source>
</reference>
<protein>
    <recommendedName>
        <fullName evidence="3">N-acetylmuramoyl-L-alanine amidase domain-containing protein</fullName>
    </recommendedName>
</protein>
<proteinExistence type="predicted"/>
<evidence type="ECO:0000313" key="2">
    <source>
        <dbReference type="Proteomes" id="UP001597197"/>
    </source>
</evidence>
<gene>
    <name evidence="1" type="ORF">ACFSDX_18780</name>
</gene>
<dbReference type="SUPFAM" id="SSF55846">
    <property type="entry name" value="N-acetylmuramoyl-L-alanine amidase-like"/>
    <property type="match status" value="1"/>
</dbReference>
<dbReference type="EMBL" id="JBHUFD010000012">
    <property type="protein sequence ID" value="MFD1874494.1"/>
    <property type="molecule type" value="Genomic_DNA"/>
</dbReference>
<name>A0ABW4QYN0_9BACT</name>
<comment type="caution">
    <text evidence="1">The sequence shown here is derived from an EMBL/GenBank/DDBJ whole genome shotgun (WGS) entry which is preliminary data.</text>
</comment>
<keyword evidence="2" id="KW-1185">Reference proteome</keyword>
<dbReference type="RefSeq" id="WP_382316347.1">
    <property type="nucleotide sequence ID" value="NZ_JBHUFD010000012.1"/>
</dbReference>
<dbReference type="Proteomes" id="UP001597197">
    <property type="component" value="Unassembled WGS sequence"/>
</dbReference>
<dbReference type="Gene3D" id="3.40.80.10">
    <property type="entry name" value="Peptidoglycan recognition protein-like"/>
    <property type="match status" value="1"/>
</dbReference>
<evidence type="ECO:0008006" key="3">
    <source>
        <dbReference type="Google" id="ProtNLM"/>
    </source>
</evidence>